<comment type="catalytic activity">
    <reaction evidence="10">
        <text>8-oxo-dGTP + H2O = 8-oxo-dGMP + diphosphate + H(+)</text>
        <dbReference type="Rhea" id="RHEA:31575"/>
        <dbReference type="ChEBI" id="CHEBI:15377"/>
        <dbReference type="ChEBI" id="CHEBI:15378"/>
        <dbReference type="ChEBI" id="CHEBI:33019"/>
        <dbReference type="ChEBI" id="CHEBI:63224"/>
        <dbReference type="ChEBI" id="CHEBI:77896"/>
        <dbReference type="EC" id="3.6.1.55"/>
    </reaction>
</comment>
<dbReference type="Pfam" id="PF00293">
    <property type="entry name" value="NUDIX"/>
    <property type="match status" value="1"/>
</dbReference>
<dbReference type="PROSITE" id="PS51462">
    <property type="entry name" value="NUDIX"/>
    <property type="match status" value="1"/>
</dbReference>
<dbReference type="EMBL" id="NOVD01000012">
    <property type="protein sequence ID" value="PCK25868.1"/>
    <property type="molecule type" value="Genomic_DNA"/>
</dbReference>
<dbReference type="PANTHER" id="PTHR47707:SF1">
    <property type="entry name" value="NUDIX HYDROLASE FAMILY PROTEIN"/>
    <property type="match status" value="1"/>
</dbReference>
<dbReference type="SUPFAM" id="SSF55811">
    <property type="entry name" value="Nudix"/>
    <property type="match status" value="1"/>
</dbReference>
<dbReference type="CDD" id="cd03425">
    <property type="entry name" value="NUDIX_MutT_NudA_like"/>
    <property type="match status" value="1"/>
</dbReference>
<dbReference type="EMBL" id="JARDXE010000003">
    <property type="protein sequence ID" value="MDE8644734.1"/>
    <property type="molecule type" value="Genomic_DNA"/>
</dbReference>
<keyword evidence="8" id="KW-0460">Magnesium</keyword>
<dbReference type="GO" id="GO:0008413">
    <property type="term" value="F:8-oxo-7,8-dihydroguanosine triphosphate pyrophosphatase activity"/>
    <property type="evidence" value="ECO:0007669"/>
    <property type="project" value="TreeGrafter"/>
</dbReference>
<dbReference type="AlphaFoldDB" id="A0A069J5Z6"/>
<evidence type="ECO:0000256" key="1">
    <source>
        <dbReference type="ARBA" id="ARBA00001946"/>
    </source>
</evidence>
<name>A0A069J5Z6_RHOSG</name>
<evidence type="ECO:0000313" key="14">
    <source>
        <dbReference type="EMBL" id="PCK25868.1"/>
    </source>
</evidence>
<feature type="domain" description="Nudix hydrolase" evidence="12">
    <location>
        <begin position="7"/>
        <end position="130"/>
    </location>
</feature>
<comment type="similarity">
    <text evidence="2">Belongs to the Nudix hydrolase family.</text>
</comment>
<evidence type="ECO:0000256" key="3">
    <source>
        <dbReference type="ARBA" id="ARBA00022457"/>
    </source>
</evidence>
<evidence type="ECO:0000256" key="8">
    <source>
        <dbReference type="ARBA" id="ARBA00022842"/>
    </source>
</evidence>
<dbReference type="Proteomes" id="UP000230886">
    <property type="component" value="Unassembled WGS sequence"/>
</dbReference>
<keyword evidence="5" id="KW-0479">Metal-binding</keyword>
<dbReference type="GO" id="GO:0006260">
    <property type="term" value="P:DNA replication"/>
    <property type="evidence" value="ECO:0007669"/>
    <property type="project" value="UniProtKB-KW"/>
</dbReference>
<dbReference type="Gene3D" id="3.90.79.10">
    <property type="entry name" value="Nucleoside Triphosphate Pyrophosphohydrolase"/>
    <property type="match status" value="1"/>
</dbReference>
<evidence type="ECO:0000313" key="15">
    <source>
        <dbReference type="Proteomes" id="UP000230886"/>
    </source>
</evidence>
<dbReference type="GO" id="GO:0044715">
    <property type="term" value="F:8-oxo-dGDP phosphatase activity"/>
    <property type="evidence" value="ECO:0007669"/>
    <property type="project" value="TreeGrafter"/>
</dbReference>
<dbReference type="InterPro" id="IPR020476">
    <property type="entry name" value="Nudix_hydrolase"/>
</dbReference>
<proteinExistence type="inferred from homology"/>
<reference evidence="14 15" key="1">
    <citation type="submission" date="2017-07" db="EMBL/GenBank/DDBJ databases">
        <title>Draft sequence of Rhodococcus enclensis 23b-28.</title>
        <authorList>
            <person name="Besaury L."/>
            <person name="Sancelme M."/>
            <person name="Amato P."/>
            <person name="Lallement A."/>
            <person name="Delort A.-M."/>
        </authorList>
    </citation>
    <scope>NUCLEOTIDE SEQUENCE [LARGE SCALE GENOMIC DNA]</scope>
    <source>
        <strain evidence="14 15">23b-28</strain>
    </source>
</reference>
<evidence type="ECO:0000256" key="5">
    <source>
        <dbReference type="ARBA" id="ARBA00022723"/>
    </source>
</evidence>
<keyword evidence="6" id="KW-0227">DNA damage</keyword>
<dbReference type="PANTHER" id="PTHR47707">
    <property type="entry name" value="8-OXO-DGTP DIPHOSPHATASE"/>
    <property type="match status" value="1"/>
</dbReference>
<organism evidence="14 15">
    <name type="scientific">Rhodococcus qingshengii</name>
    <dbReference type="NCBI Taxonomy" id="334542"/>
    <lineage>
        <taxon>Bacteria</taxon>
        <taxon>Bacillati</taxon>
        <taxon>Actinomycetota</taxon>
        <taxon>Actinomycetes</taxon>
        <taxon>Mycobacteriales</taxon>
        <taxon>Nocardiaceae</taxon>
        <taxon>Rhodococcus</taxon>
        <taxon>Rhodococcus erythropolis group</taxon>
    </lineage>
</organism>
<keyword evidence="3" id="KW-0515">Mutator protein</keyword>
<gene>
    <name evidence="14" type="ORF">CHR55_17910</name>
    <name evidence="13" type="ORF">PXH69_07220</name>
</gene>
<evidence type="ECO:0000256" key="10">
    <source>
        <dbReference type="ARBA" id="ARBA00035861"/>
    </source>
</evidence>
<evidence type="ECO:0000256" key="6">
    <source>
        <dbReference type="ARBA" id="ARBA00022763"/>
    </source>
</evidence>
<evidence type="ECO:0000256" key="2">
    <source>
        <dbReference type="ARBA" id="ARBA00005582"/>
    </source>
</evidence>
<dbReference type="PRINTS" id="PR00502">
    <property type="entry name" value="NUDIXFAMILY"/>
</dbReference>
<comment type="caution">
    <text evidence="14">The sequence shown here is derived from an EMBL/GenBank/DDBJ whole genome shotgun (WGS) entry which is preliminary data.</text>
</comment>
<dbReference type="InterPro" id="IPR000086">
    <property type="entry name" value="NUDIX_hydrolase_dom"/>
</dbReference>
<comment type="cofactor">
    <cofactor evidence="1">
        <name>Mg(2+)</name>
        <dbReference type="ChEBI" id="CHEBI:18420"/>
    </cofactor>
</comment>
<dbReference type="GO" id="GO:0035539">
    <property type="term" value="F:8-oxo-7,8-dihydrodeoxyguanosine triphosphate pyrophosphatase activity"/>
    <property type="evidence" value="ECO:0007669"/>
    <property type="project" value="UniProtKB-EC"/>
</dbReference>
<protein>
    <recommendedName>
        <fullName evidence="11">8-oxo-dGTP diphosphatase</fullName>
        <ecNumber evidence="11">3.6.1.55</ecNumber>
    </recommendedName>
</protein>
<keyword evidence="7 14" id="KW-0378">Hydrolase</keyword>
<keyword evidence="9" id="KW-0234">DNA repair</keyword>
<evidence type="ECO:0000256" key="11">
    <source>
        <dbReference type="ARBA" id="ARBA00038905"/>
    </source>
</evidence>
<dbReference type="GO" id="GO:0046872">
    <property type="term" value="F:metal ion binding"/>
    <property type="evidence" value="ECO:0007669"/>
    <property type="project" value="UniProtKB-KW"/>
</dbReference>
<dbReference type="KEGG" id="rqi:C1M55_20695"/>
<accession>A0A069J5Z6</accession>
<evidence type="ECO:0000259" key="12">
    <source>
        <dbReference type="PROSITE" id="PS51462"/>
    </source>
</evidence>
<dbReference type="Proteomes" id="UP001217325">
    <property type="component" value="Unassembled WGS sequence"/>
</dbReference>
<evidence type="ECO:0000256" key="7">
    <source>
        <dbReference type="ARBA" id="ARBA00022801"/>
    </source>
</evidence>
<dbReference type="GO" id="GO:0044716">
    <property type="term" value="F:8-oxo-GDP phosphatase activity"/>
    <property type="evidence" value="ECO:0007669"/>
    <property type="project" value="TreeGrafter"/>
</dbReference>
<evidence type="ECO:0000313" key="13">
    <source>
        <dbReference type="EMBL" id="MDE8644734.1"/>
    </source>
</evidence>
<dbReference type="InterPro" id="IPR015797">
    <property type="entry name" value="NUDIX_hydrolase-like_dom_sf"/>
</dbReference>
<evidence type="ECO:0000256" key="9">
    <source>
        <dbReference type="ARBA" id="ARBA00023204"/>
    </source>
</evidence>
<dbReference type="InterPro" id="IPR047127">
    <property type="entry name" value="MutT-like"/>
</dbReference>
<evidence type="ECO:0000256" key="4">
    <source>
        <dbReference type="ARBA" id="ARBA00022705"/>
    </source>
</evidence>
<dbReference type="GeneID" id="64141967"/>
<reference evidence="13" key="2">
    <citation type="submission" date="2023-02" db="EMBL/GenBank/DDBJ databases">
        <title>A novel hydrolase synthesized by Rhodococcus erythropolis HQ is responsible for the detoxification of Zearalenone.</title>
        <authorList>
            <person name="Hu J."/>
            <person name="Xu J."/>
        </authorList>
    </citation>
    <scope>NUCLEOTIDE SEQUENCE</scope>
    <source>
        <strain evidence="13">HQ</strain>
    </source>
</reference>
<dbReference type="RefSeq" id="WP_007726279.1">
    <property type="nucleotide sequence ID" value="NZ_AP023172.1"/>
</dbReference>
<sequence length="141" mass="15355">MSDAPARDREVVAGAIFREGRLLLAQRTSPPALAGRWELPGGKVEEFESPQNALARELLEELAVEVRCGARIGVDVPLSPGLVLRAYRAELVSGEPVALDHAQLTWVDAEELLSMDLVDNDRAWIPELLAELSALTPHEPS</sequence>
<dbReference type="GO" id="GO:0006281">
    <property type="term" value="P:DNA repair"/>
    <property type="evidence" value="ECO:0007669"/>
    <property type="project" value="UniProtKB-KW"/>
</dbReference>
<accession>A0A1C3YTB5</accession>
<dbReference type="EC" id="3.6.1.55" evidence="11"/>
<keyword evidence="4" id="KW-0235">DNA replication</keyword>